<keyword evidence="3" id="KW-0560">Oxidoreductase</keyword>
<accession>A0A6I2GL01</accession>
<dbReference type="SUPFAM" id="SSF51735">
    <property type="entry name" value="NAD(P)-binding Rossmann-fold domains"/>
    <property type="match status" value="1"/>
</dbReference>
<evidence type="ECO:0000256" key="1">
    <source>
        <dbReference type="ARBA" id="ARBA00006484"/>
    </source>
</evidence>
<comment type="caution">
    <text evidence="5">The sequence shown here is derived from an EMBL/GenBank/DDBJ whole genome shotgun (WGS) entry which is preliminary data.</text>
</comment>
<dbReference type="Proteomes" id="UP000430975">
    <property type="component" value="Unassembled WGS sequence"/>
</dbReference>
<dbReference type="InterPro" id="IPR036291">
    <property type="entry name" value="NAD(P)-bd_dom_sf"/>
</dbReference>
<comment type="similarity">
    <text evidence="1 4">Belongs to the short-chain dehydrogenases/reductases (SDR) family.</text>
</comment>
<sequence length="234" mass="25498">MSEKKVVVITGAGTGLGAALVKRFAELDYHVCLLGRRESALREVVAKYQLPAASVYSMNVSKRSDVVSVMSQILEVFGRVDVLVNNAGVGYFAQAELITDEQIDQMIDINLKGTIYCTQEVLPNMRERDAGSILNVISTAGLTGKATEAVYCASKFGVRGFTESLLVELADTNVRVLGAYMGGMKTDFWDGIYESESIQQLMDPEDVADIIMANVTTRTNLNVDQVVIKNRIVG</sequence>
<keyword evidence="6" id="KW-1185">Reference proteome</keyword>
<dbReference type="AlphaFoldDB" id="A0A6I2GL01"/>
<dbReference type="PANTHER" id="PTHR43391:SF14">
    <property type="entry name" value="DEHYDROGENASE_REDUCTASE SDR FAMILY PROTEIN 7-LIKE"/>
    <property type="match status" value="1"/>
</dbReference>
<dbReference type="PRINTS" id="PR00080">
    <property type="entry name" value="SDRFAMILY"/>
</dbReference>
<organism evidence="5 6">
    <name type="scientific">Fundicoccus ignavus</name>
    <dbReference type="NCBI Taxonomy" id="2664442"/>
    <lineage>
        <taxon>Bacteria</taxon>
        <taxon>Bacillati</taxon>
        <taxon>Bacillota</taxon>
        <taxon>Bacilli</taxon>
        <taxon>Lactobacillales</taxon>
        <taxon>Aerococcaceae</taxon>
        <taxon>Fundicoccus</taxon>
    </lineage>
</organism>
<dbReference type="CDD" id="cd05233">
    <property type="entry name" value="SDR_c"/>
    <property type="match status" value="1"/>
</dbReference>
<dbReference type="InterPro" id="IPR002347">
    <property type="entry name" value="SDR_fam"/>
</dbReference>
<dbReference type="Pfam" id="PF00106">
    <property type="entry name" value="adh_short"/>
    <property type="match status" value="1"/>
</dbReference>
<gene>
    <name evidence="5" type="ORF">GIY09_08725</name>
</gene>
<evidence type="ECO:0000313" key="6">
    <source>
        <dbReference type="Proteomes" id="UP000430975"/>
    </source>
</evidence>
<dbReference type="PANTHER" id="PTHR43391">
    <property type="entry name" value="RETINOL DEHYDROGENASE-RELATED"/>
    <property type="match status" value="1"/>
</dbReference>
<dbReference type="RefSeq" id="WP_153863779.1">
    <property type="nucleotide sequence ID" value="NZ_WJQS01000007.1"/>
</dbReference>
<name>A0A6I2GL01_9LACT</name>
<evidence type="ECO:0000256" key="2">
    <source>
        <dbReference type="ARBA" id="ARBA00022857"/>
    </source>
</evidence>
<reference evidence="5 6" key="1">
    <citation type="submission" date="2019-11" db="EMBL/GenBank/DDBJ databases">
        <title>Characterisation of Fundicoccus ignavus gen. nov. sp. nov., a novel genus of the family Aerococcaceae isolated from bulk tank milk.</title>
        <authorList>
            <person name="Siebert A."/>
            <person name="Huptas C."/>
            <person name="Wenning M."/>
            <person name="Scherer S."/>
            <person name="Doll E.V."/>
        </authorList>
    </citation>
    <scope>NUCLEOTIDE SEQUENCE [LARGE SCALE GENOMIC DNA]</scope>
    <source>
        <strain evidence="5 6">WS4759</strain>
    </source>
</reference>
<proteinExistence type="inferred from homology"/>
<evidence type="ECO:0000256" key="4">
    <source>
        <dbReference type="RuleBase" id="RU000363"/>
    </source>
</evidence>
<protein>
    <submittedName>
        <fullName evidence="5">SDR family NAD(P)-dependent oxidoreductase</fullName>
    </submittedName>
</protein>
<dbReference type="Gene3D" id="3.40.50.720">
    <property type="entry name" value="NAD(P)-binding Rossmann-like Domain"/>
    <property type="match status" value="1"/>
</dbReference>
<dbReference type="GO" id="GO:0016491">
    <property type="term" value="F:oxidoreductase activity"/>
    <property type="evidence" value="ECO:0007669"/>
    <property type="project" value="UniProtKB-KW"/>
</dbReference>
<evidence type="ECO:0000313" key="5">
    <source>
        <dbReference type="EMBL" id="MRI85949.1"/>
    </source>
</evidence>
<dbReference type="PRINTS" id="PR00081">
    <property type="entry name" value="GDHRDH"/>
</dbReference>
<evidence type="ECO:0000256" key="3">
    <source>
        <dbReference type="ARBA" id="ARBA00023002"/>
    </source>
</evidence>
<keyword evidence="2" id="KW-0521">NADP</keyword>
<dbReference type="EMBL" id="WJQS01000007">
    <property type="protein sequence ID" value="MRI85949.1"/>
    <property type="molecule type" value="Genomic_DNA"/>
</dbReference>